<feature type="non-terminal residue" evidence="7">
    <location>
        <position position="1"/>
    </location>
</feature>
<feature type="domain" description="OmpR/PhoB-type" evidence="6">
    <location>
        <begin position="1"/>
        <end position="44"/>
    </location>
</feature>
<dbReference type="GO" id="GO:0003677">
    <property type="term" value="F:DNA binding"/>
    <property type="evidence" value="ECO:0007669"/>
    <property type="project" value="UniProtKB-UniRule"/>
</dbReference>
<dbReference type="Gene3D" id="2.120.10.30">
    <property type="entry name" value="TolB, C-terminal domain"/>
    <property type="match status" value="2"/>
</dbReference>
<dbReference type="OrthoDB" id="626010at2"/>
<sequence length="676" mass="73013">WAGTLGDDYLLNRAVSELRRIFGDDPRSPRYIETIRKGGYRLLAPIAPARVAMAVPDPRPAPAPGPATAPAQPAPAAPATGRAGAPARAWYLLPLLLAAAAVVAWLAWRDGPVAGDAVDAQWEVQPLTSYVGREVEPALSPDGSRVAFVWDGGGAGGLDVYVKTVGAEDTLNLSRSPGDEHYPLWLPDGRGLLYARVDADGLAVMRVAALGGASTRVLADPQVQAVRGMAISPDGRWLAYAARAAADAPYRIVLAAIDGSERRVLTEPPGGTLGDLDPRFAPDGSYLVFVRATNEVTRDLYRTGLDGGAATRLTFDNRKLNGVAWSPDGRRLLFTSTRSGMYALWSAAPDGSDLRQLALGNEVVQQPATAAGVEAIVFEHWAHRSQLRLVDLESRSPVDAGPFLRSTRWDSSPAWSPDGQRIAFSSNRGGPHAIWVSRSDGREAVQVAGFGGAFIDNPAWSPDGRWIAFDASPDGTSAIYLVAPDGGPPRRVTTGARDARHPAWSRDGRWLYYESNHDGQWRVMAQSLDGGEPVALGDGPGERPRESADGRWLLYARPDTGGIWRMPRLDWARQAPPPATRLDVDLDAGDVDRWVPAAAGILYVRRPQQGPPRLALFDPDSRTRRDLLVLQPGFEGWGFQVSPDQRRLLYSEPLAHESDLRMAVLRKSGSERRAGP</sequence>
<evidence type="ECO:0000256" key="5">
    <source>
        <dbReference type="SAM" id="Phobius"/>
    </source>
</evidence>
<feature type="compositionally biased region" description="Pro residues" evidence="4">
    <location>
        <begin position="57"/>
        <end position="76"/>
    </location>
</feature>
<dbReference type="SUPFAM" id="SSF82171">
    <property type="entry name" value="DPP6 N-terminal domain-like"/>
    <property type="match status" value="1"/>
</dbReference>
<dbReference type="EMBL" id="VLJS01000071">
    <property type="protein sequence ID" value="TWH09047.1"/>
    <property type="molecule type" value="Genomic_DNA"/>
</dbReference>
<gene>
    <name evidence="7" type="ORF">L613_004100000310</name>
</gene>
<name>A0A562DHG9_9GAMM</name>
<evidence type="ECO:0000256" key="4">
    <source>
        <dbReference type="SAM" id="MobiDB-lite"/>
    </source>
</evidence>
<keyword evidence="2 3" id="KW-0238">DNA-binding</keyword>
<comment type="similarity">
    <text evidence="1">Belongs to the TolB family.</text>
</comment>
<proteinExistence type="inferred from homology"/>
<protein>
    <submittedName>
        <fullName evidence="7">Periplasmic component of the Tol biopolymer transport system</fullName>
    </submittedName>
</protein>
<dbReference type="PANTHER" id="PTHR36842">
    <property type="entry name" value="PROTEIN TOLB HOMOLOG"/>
    <property type="match status" value="1"/>
</dbReference>
<dbReference type="PROSITE" id="PS51755">
    <property type="entry name" value="OMPR_PHOB"/>
    <property type="match status" value="1"/>
</dbReference>
<feature type="transmembrane region" description="Helical" evidence="5">
    <location>
        <begin position="89"/>
        <end position="108"/>
    </location>
</feature>
<reference evidence="7 8" key="1">
    <citation type="submission" date="2019-07" db="EMBL/GenBank/DDBJ databases">
        <title>Genome sequencing of lignin-degrading bacterial isolates.</title>
        <authorList>
            <person name="Gladden J."/>
        </authorList>
    </citation>
    <scope>NUCLEOTIDE SEQUENCE [LARGE SCALE GENOMIC DNA]</scope>
    <source>
        <strain evidence="7 8">J19</strain>
    </source>
</reference>
<keyword evidence="5" id="KW-1133">Transmembrane helix</keyword>
<evidence type="ECO:0000256" key="2">
    <source>
        <dbReference type="ARBA" id="ARBA00023125"/>
    </source>
</evidence>
<comment type="caution">
    <text evidence="7">The sequence shown here is derived from an EMBL/GenBank/DDBJ whole genome shotgun (WGS) entry which is preliminary data.</text>
</comment>
<dbReference type="Gene3D" id="2.120.10.60">
    <property type="entry name" value="Tricorn protease N-terminal domain"/>
    <property type="match status" value="1"/>
</dbReference>
<evidence type="ECO:0000256" key="1">
    <source>
        <dbReference type="ARBA" id="ARBA00009820"/>
    </source>
</evidence>
<evidence type="ECO:0000313" key="7">
    <source>
        <dbReference type="EMBL" id="TWH09047.1"/>
    </source>
</evidence>
<accession>A0A562DHG9</accession>
<keyword evidence="5" id="KW-0812">Transmembrane</keyword>
<dbReference type="AlphaFoldDB" id="A0A562DHG9"/>
<dbReference type="Gene3D" id="1.10.10.10">
    <property type="entry name" value="Winged helix-like DNA-binding domain superfamily/Winged helix DNA-binding domain"/>
    <property type="match status" value="1"/>
</dbReference>
<organism evidence="7 8">
    <name type="scientific">Pseudoxanthomonas taiwanensis J19</name>
    <dbReference type="NCBI Taxonomy" id="935569"/>
    <lineage>
        <taxon>Bacteria</taxon>
        <taxon>Pseudomonadati</taxon>
        <taxon>Pseudomonadota</taxon>
        <taxon>Gammaproteobacteria</taxon>
        <taxon>Lysobacterales</taxon>
        <taxon>Lysobacteraceae</taxon>
        <taxon>Pseudoxanthomonas</taxon>
    </lineage>
</organism>
<dbReference type="InterPro" id="IPR011659">
    <property type="entry name" value="WD40"/>
</dbReference>
<evidence type="ECO:0000313" key="8">
    <source>
        <dbReference type="Proteomes" id="UP000321583"/>
    </source>
</evidence>
<dbReference type="InterPro" id="IPR001867">
    <property type="entry name" value="OmpR/PhoB-type_DNA-bd"/>
</dbReference>
<dbReference type="PANTHER" id="PTHR36842:SF1">
    <property type="entry name" value="PROTEIN TOLB"/>
    <property type="match status" value="1"/>
</dbReference>
<evidence type="ECO:0000259" key="6">
    <source>
        <dbReference type="PROSITE" id="PS51755"/>
    </source>
</evidence>
<dbReference type="GO" id="GO:0000160">
    <property type="term" value="P:phosphorelay signal transduction system"/>
    <property type="evidence" value="ECO:0007669"/>
    <property type="project" value="InterPro"/>
</dbReference>
<keyword evidence="5" id="KW-0472">Membrane</keyword>
<dbReference type="InterPro" id="IPR036388">
    <property type="entry name" value="WH-like_DNA-bd_sf"/>
</dbReference>
<evidence type="ECO:0000256" key="3">
    <source>
        <dbReference type="PROSITE-ProRule" id="PRU01091"/>
    </source>
</evidence>
<dbReference type="Pfam" id="PF07676">
    <property type="entry name" value="PD40"/>
    <property type="match status" value="7"/>
</dbReference>
<dbReference type="InterPro" id="IPR011042">
    <property type="entry name" value="6-blade_b-propeller_TolB-like"/>
</dbReference>
<keyword evidence="8" id="KW-1185">Reference proteome</keyword>
<dbReference type="InterPro" id="IPR016032">
    <property type="entry name" value="Sig_transdc_resp-reg_C-effctor"/>
</dbReference>
<dbReference type="Proteomes" id="UP000321583">
    <property type="component" value="Unassembled WGS sequence"/>
</dbReference>
<dbReference type="SUPFAM" id="SSF46894">
    <property type="entry name" value="C-terminal effector domain of the bipartite response regulators"/>
    <property type="match status" value="1"/>
</dbReference>
<dbReference type="SUPFAM" id="SSF50969">
    <property type="entry name" value="YVTN repeat-like/Quinoprotein amine dehydrogenase"/>
    <property type="match status" value="1"/>
</dbReference>
<dbReference type="RefSeq" id="WP_147208772.1">
    <property type="nucleotide sequence ID" value="NZ_VLJS01000071.1"/>
</dbReference>
<feature type="region of interest" description="Disordered" evidence="4">
    <location>
        <begin position="57"/>
        <end position="80"/>
    </location>
</feature>
<dbReference type="InterPro" id="IPR011044">
    <property type="entry name" value="Quino_amine_DH_bsu"/>
</dbReference>
<dbReference type="GO" id="GO:0006355">
    <property type="term" value="P:regulation of DNA-templated transcription"/>
    <property type="evidence" value="ECO:0007669"/>
    <property type="project" value="InterPro"/>
</dbReference>
<feature type="DNA-binding region" description="OmpR/PhoB-type" evidence="3">
    <location>
        <begin position="1"/>
        <end position="44"/>
    </location>
</feature>